<feature type="binding site" evidence="12">
    <location>
        <position position="250"/>
    </location>
    <ligand>
        <name>[4Fe-4S] cluster</name>
        <dbReference type="ChEBI" id="CHEBI:49883"/>
        <label>2</label>
    </ligand>
</feature>
<keyword evidence="5 12" id="KW-0004">4Fe-4S</keyword>
<feature type="binding site" evidence="12">
    <location>
        <position position="210"/>
    </location>
    <ligand>
        <name>[4Fe-4S] cluster</name>
        <dbReference type="ChEBI" id="CHEBI:49883"/>
        <label>1</label>
    </ligand>
</feature>
<dbReference type="GeneID" id="11970354"/>
<keyword evidence="11 12" id="KW-0003">3Fe-4S</keyword>
<evidence type="ECO:0000256" key="4">
    <source>
        <dbReference type="ARBA" id="ARBA00006605"/>
    </source>
</evidence>
<dbReference type="SUPFAM" id="SSF56770">
    <property type="entry name" value="HydA/Nqo6-like"/>
    <property type="match status" value="1"/>
</dbReference>
<feature type="binding site" evidence="12">
    <location>
        <position position="165"/>
    </location>
    <ligand>
        <name>[4Fe-4S] cluster</name>
        <dbReference type="ChEBI" id="CHEBI:49883"/>
        <label>1</label>
    </ligand>
</feature>
<name>H8I538_METCZ</name>
<dbReference type="STRING" id="1041930.Mtc_0470"/>
<evidence type="ECO:0000259" key="14">
    <source>
        <dbReference type="Pfam" id="PF14720"/>
    </source>
</evidence>
<dbReference type="EC" id="1.12.2.-" evidence="15"/>
<evidence type="ECO:0000256" key="8">
    <source>
        <dbReference type="ARBA" id="ARBA00023002"/>
    </source>
</evidence>
<comment type="cofactor">
    <cofactor evidence="2">
        <name>[4Fe-4S] cluster</name>
        <dbReference type="ChEBI" id="CHEBI:49883"/>
    </cofactor>
</comment>
<dbReference type="Pfam" id="PF01058">
    <property type="entry name" value="Oxidored_q6"/>
    <property type="match status" value="1"/>
</dbReference>
<dbReference type="InterPro" id="IPR001821">
    <property type="entry name" value="NiFe_hydrogenase_ssu"/>
</dbReference>
<dbReference type="Pfam" id="PF14720">
    <property type="entry name" value="NiFe_hyd_SSU_C"/>
    <property type="match status" value="1"/>
</dbReference>
<dbReference type="eggNOG" id="arCOG02474">
    <property type="taxonomic scope" value="Archaea"/>
</dbReference>
<feature type="binding site" evidence="12">
    <location>
        <position position="270"/>
    </location>
    <ligand>
        <name>[4Fe-4S] cluster</name>
        <dbReference type="ChEBI" id="CHEBI:49883"/>
        <label>2</label>
    </ligand>
</feature>
<evidence type="ECO:0000256" key="7">
    <source>
        <dbReference type="ARBA" id="ARBA00022729"/>
    </source>
</evidence>
<comment type="cofactor">
    <cofactor evidence="1">
        <name>[3Fe-4S] cluster</name>
        <dbReference type="ChEBI" id="CHEBI:21137"/>
    </cofactor>
</comment>
<feature type="binding site" evidence="12">
    <location>
        <position position="247"/>
    </location>
    <ligand>
        <name>[4Fe-4S] cluster</name>
        <dbReference type="ChEBI" id="CHEBI:49883"/>
        <label>2</label>
    </ligand>
</feature>
<evidence type="ECO:0000256" key="5">
    <source>
        <dbReference type="ARBA" id="ARBA00022485"/>
    </source>
</evidence>
<evidence type="ECO:0000256" key="11">
    <source>
        <dbReference type="ARBA" id="ARBA00023291"/>
    </source>
</evidence>
<evidence type="ECO:0000256" key="12">
    <source>
        <dbReference type="PIRSR" id="PIRSR000310-1"/>
    </source>
</evidence>
<dbReference type="Gene3D" id="4.10.480.10">
    <property type="entry name" value="Cytochrome-c3 hydrogenase, C-terminal domain"/>
    <property type="match status" value="1"/>
</dbReference>
<organism evidence="15 16">
    <name type="scientific">Methanocella conradii (strain DSM 24694 / JCM 17849 / CGMCC 1.5162 / HZ254)</name>
    <dbReference type="NCBI Taxonomy" id="1041930"/>
    <lineage>
        <taxon>Archaea</taxon>
        <taxon>Methanobacteriati</taxon>
        <taxon>Methanobacteriota</taxon>
        <taxon>Stenosarchaea group</taxon>
        <taxon>Methanomicrobia</taxon>
        <taxon>Methanocellales</taxon>
        <taxon>Methanocellaceae</taxon>
        <taxon>Methanocella</taxon>
    </lineage>
</organism>
<feature type="binding site" evidence="12">
    <location>
        <position position="276"/>
    </location>
    <ligand>
        <name>[4Fe-4S] cluster</name>
        <dbReference type="ChEBI" id="CHEBI:49883"/>
        <label>2</label>
    </ligand>
</feature>
<dbReference type="InterPro" id="IPR006311">
    <property type="entry name" value="TAT_signal"/>
</dbReference>
<evidence type="ECO:0000256" key="9">
    <source>
        <dbReference type="ARBA" id="ARBA00023004"/>
    </source>
</evidence>
<feature type="binding site" evidence="12">
    <location>
        <position position="57"/>
    </location>
    <ligand>
        <name>[4Fe-4S] cluster</name>
        <dbReference type="ChEBI" id="CHEBI:49883"/>
        <label>1</label>
    </ligand>
</feature>
<keyword evidence="10 12" id="KW-0411">Iron-sulfur</keyword>
<dbReference type="NCBIfam" id="TIGR00391">
    <property type="entry name" value="hydA"/>
    <property type="match status" value="1"/>
</dbReference>
<dbReference type="KEGG" id="mez:Mtc_0470"/>
<dbReference type="EMBL" id="CP003243">
    <property type="protein sequence ID" value="AFC99235.1"/>
    <property type="molecule type" value="Genomic_DNA"/>
</dbReference>
<feature type="binding site" evidence="12">
    <location>
        <position position="285"/>
    </location>
    <ligand>
        <name>[3Fe-4S] cluster</name>
        <dbReference type="ChEBI" id="CHEBI:21137"/>
    </ligand>
</feature>
<evidence type="ECO:0000259" key="13">
    <source>
        <dbReference type="Pfam" id="PF01058"/>
    </source>
</evidence>
<keyword evidence="16" id="KW-1185">Reference proteome</keyword>
<dbReference type="GO" id="GO:0009375">
    <property type="term" value="C:ferredoxin hydrogenase complex"/>
    <property type="evidence" value="ECO:0007669"/>
    <property type="project" value="InterPro"/>
</dbReference>
<feature type="binding site" evidence="12">
    <location>
        <position position="307"/>
    </location>
    <ligand>
        <name>[3Fe-4S] cluster</name>
        <dbReference type="ChEBI" id="CHEBI:21137"/>
    </ligand>
</feature>
<keyword evidence="9 12" id="KW-0408">Iron</keyword>
<evidence type="ECO:0000256" key="1">
    <source>
        <dbReference type="ARBA" id="ARBA00001927"/>
    </source>
</evidence>
<dbReference type="PANTHER" id="PTHR30013">
    <property type="entry name" value="NIFE / NIFESE HYDROGENASE SMALL SUBUNIT FAMILY MEMBER"/>
    <property type="match status" value="1"/>
</dbReference>
<dbReference type="PRINTS" id="PR00614">
    <property type="entry name" value="NIHGNASESMLL"/>
</dbReference>
<dbReference type="GO" id="GO:0009055">
    <property type="term" value="F:electron transfer activity"/>
    <property type="evidence" value="ECO:0007669"/>
    <property type="project" value="TreeGrafter"/>
</dbReference>
<dbReference type="GO" id="GO:0051539">
    <property type="term" value="F:4 iron, 4 sulfur cluster binding"/>
    <property type="evidence" value="ECO:0007669"/>
    <property type="project" value="UniProtKB-KW"/>
</dbReference>
<comment type="similarity">
    <text evidence="4">Belongs to the [NiFe]/[NiFeSe] hydrogenase small subunit family.</text>
</comment>
<dbReference type="InterPro" id="IPR027394">
    <property type="entry name" value="Cytochrome-c3_hydrogenase_C"/>
</dbReference>
<dbReference type="InterPro" id="IPR006137">
    <property type="entry name" value="NADH_UbQ_OxRdtase-like_20kDa"/>
</dbReference>
<evidence type="ECO:0000256" key="10">
    <source>
        <dbReference type="ARBA" id="ARBA00023014"/>
    </source>
</evidence>
<comment type="subcellular location">
    <subcellularLocation>
        <location evidence="3">Cell envelope</location>
    </subcellularLocation>
</comment>
<dbReference type="GO" id="GO:0044569">
    <property type="term" value="C:[Ni-Fe] hydrogenase complex"/>
    <property type="evidence" value="ECO:0007669"/>
    <property type="project" value="TreeGrafter"/>
</dbReference>
<feature type="domain" description="Cytochrome-c3 hydrogenase C-terminal" evidence="14">
    <location>
        <begin position="242"/>
        <end position="319"/>
    </location>
</feature>
<dbReference type="GO" id="GO:0009061">
    <property type="term" value="P:anaerobic respiration"/>
    <property type="evidence" value="ECO:0007669"/>
    <property type="project" value="TreeGrafter"/>
</dbReference>
<feature type="binding site" evidence="12">
    <location>
        <position position="54"/>
    </location>
    <ligand>
        <name>[4Fe-4S] cluster</name>
        <dbReference type="ChEBI" id="CHEBI:49883"/>
        <label>1</label>
    </ligand>
</feature>
<keyword evidence="6 12" id="KW-0479">Metal-binding</keyword>
<keyword evidence="8 15" id="KW-0560">Oxidoreductase</keyword>
<dbReference type="GO" id="GO:0016020">
    <property type="term" value="C:membrane"/>
    <property type="evidence" value="ECO:0007669"/>
    <property type="project" value="TreeGrafter"/>
</dbReference>
<evidence type="ECO:0000313" key="15">
    <source>
        <dbReference type="EMBL" id="AFC99235.1"/>
    </source>
</evidence>
<evidence type="ECO:0000313" key="16">
    <source>
        <dbReference type="Proteomes" id="UP000005233"/>
    </source>
</evidence>
<dbReference type="GO" id="GO:0008901">
    <property type="term" value="F:ferredoxin hydrogenase activity"/>
    <property type="evidence" value="ECO:0007669"/>
    <property type="project" value="InterPro"/>
</dbReference>
<dbReference type="HOGENOM" id="CLU_046107_1_2_2"/>
<dbReference type="PANTHER" id="PTHR30013:SF7">
    <property type="entry name" value="HYDROGENASE-2 SMALL CHAIN"/>
    <property type="match status" value="1"/>
</dbReference>
<feature type="domain" description="NADH:ubiquinone oxidoreductase-like 20kDa subunit" evidence="13">
    <location>
        <begin position="54"/>
        <end position="223"/>
    </location>
</feature>
<dbReference type="Gene3D" id="3.40.50.700">
    <property type="entry name" value="NADH:ubiquinone oxidoreductase-like, 20kDa subunit"/>
    <property type="match status" value="1"/>
</dbReference>
<sequence>MDDLKNGPNMTRRAFLAAAAAVGAAAFLYSNAPGVAAAIEKSGKRLLWLRGSGCGGCTASMLSGGNPEVLTALNKIKLELAYHDGLMGQQGVFVDGSPAGDSGHNSNIRLDELVDEGGYVLVVEGAIPNGPEGSGRYCMSGATPFKQIFMNAAPGASCIIALGTCASYGGISRSLKVADATGVSFSGTSRMEGAMARYGLNNNVINVPGCPPNPDWLLLTLADVLSGADVEVDAYGRPKAFFGSAVHESCPRRGAFDRALRDDGFSEGNCLYNLGCKGTLAFADCPTRRWNDGGSMCTQSGGPCVACVEPSFPDAFMPFFSKVESRGILGDVDVDTGAKIIIGATVIGAGIHAVKRLAIGESGREDEKGGKR</sequence>
<reference evidence="15 16" key="1">
    <citation type="journal article" date="2012" name="J. Bacteriol.">
        <title>Complete genome sequence of a thermophilic methanogen, Methanocella conradii HZ254, isolated from Chinese rice field soil.</title>
        <authorList>
            <person name="Lu Z."/>
            <person name="Lu Y."/>
        </authorList>
    </citation>
    <scope>NUCLEOTIDE SEQUENCE [LARGE SCALE GENOMIC DNA]</scope>
    <source>
        <strain evidence="16">DSM 24694 / JCM 17849 / CGMCC 1.5162 / HZ254</strain>
    </source>
</reference>
<evidence type="ECO:0000256" key="2">
    <source>
        <dbReference type="ARBA" id="ARBA00001966"/>
    </source>
</evidence>
<accession>H8I538</accession>
<evidence type="ECO:0000256" key="3">
    <source>
        <dbReference type="ARBA" id="ARBA00004196"/>
    </source>
</evidence>
<dbReference type="AlphaFoldDB" id="H8I538"/>
<dbReference type="PROSITE" id="PS51318">
    <property type="entry name" value="TAT"/>
    <property type="match status" value="1"/>
</dbReference>
<feature type="binding site" evidence="12">
    <location>
        <position position="304"/>
    </location>
    <ligand>
        <name>[3Fe-4S] cluster</name>
        <dbReference type="ChEBI" id="CHEBI:21137"/>
    </ligand>
</feature>
<keyword evidence="7" id="KW-0732">Signal</keyword>
<dbReference type="RefSeq" id="WP_014405074.1">
    <property type="nucleotide sequence ID" value="NC_017034.1"/>
</dbReference>
<protein>
    <submittedName>
        <fullName evidence="15">Methanophenazine-reducing NiFe hydrogenase, small subunit</fullName>
        <ecNumber evidence="15">1.12.2.-</ecNumber>
    </submittedName>
</protein>
<proteinExistence type="inferred from homology"/>
<dbReference type="GO" id="GO:0051538">
    <property type="term" value="F:3 iron, 4 sulfur cluster binding"/>
    <property type="evidence" value="ECO:0007669"/>
    <property type="project" value="UniProtKB-KW"/>
</dbReference>
<dbReference type="GO" id="GO:0046872">
    <property type="term" value="F:metal ion binding"/>
    <property type="evidence" value="ECO:0007669"/>
    <property type="project" value="UniProtKB-KW"/>
</dbReference>
<gene>
    <name evidence="15" type="primary">vhtG</name>
    <name evidence="15" type="ordered locus">Mtc_0470</name>
</gene>
<dbReference type="InterPro" id="IPR037148">
    <property type="entry name" value="NiFe-Hase_small_C_sf"/>
</dbReference>
<dbReference type="Proteomes" id="UP000005233">
    <property type="component" value="Chromosome"/>
</dbReference>
<dbReference type="PIRSF" id="PIRSF000310">
    <property type="entry name" value="NiFe_hyd_ssu"/>
    <property type="match status" value="1"/>
</dbReference>
<dbReference type="InterPro" id="IPR037024">
    <property type="entry name" value="NiFe_Hase_small_N_sf"/>
</dbReference>
<evidence type="ECO:0000256" key="6">
    <source>
        <dbReference type="ARBA" id="ARBA00022723"/>
    </source>
</evidence>